<dbReference type="AlphaFoldDB" id="K8FCG6"/>
<dbReference type="OrthoDB" id="10261620at2759"/>
<accession>K8FCG6</accession>
<dbReference type="InterPro" id="IPR015330">
    <property type="entry name" value="DNA_primase/pol_bifunc_N"/>
</dbReference>
<proteinExistence type="predicted"/>
<dbReference type="KEGG" id="bpg:Bathy14g01610"/>
<organism evidence="2 3">
    <name type="scientific">Bathycoccus prasinos</name>
    <dbReference type="NCBI Taxonomy" id="41875"/>
    <lineage>
        <taxon>Eukaryota</taxon>
        <taxon>Viridiplantae</taxon>
        <taxon>Chlorophyta</taxon>
        <taxon>Mamiellophyceae</taxon>
        <taxon>Mamiellales</taxon>
        <taxon>Bathycoccaceae</taxon>
        <taxon>Bathycoccus</taxon>
    </lineage>
</organism>
<protein>
    <recommendedName>
        <fullName evidence="1">DNA primase/polymerase bifunctional N-terminal domain-containing protein</fullName>
    </recommendedName>
</protein>
<evidence type="ECO:0000313" key="2">
    <source>
        <dbReference type="EMBL" id="CCO19473.1"/>
    </source>
</evidence>
<feature type="domain" description="DNA primase/polymerase bifunctional N-terminal" evidence="1">
    <location>
        <begin position="1"/>
        <end position="156"/>
    </location>
</feature>
<dbReference type="Gene3D" id="3.40.50.300">
    <property type="entry name" value="P-loop containing nucleotide triphosphate hydrolases"/>
    <property type="match status" value="1"/>
</dbReference>
<reference evidence="2 3" key="1">
    <citation type="submission" date="2011-10" db="EMBL/GenBank/DDBJ databases">
        <authorList>
            <person name="Genoscope - CEA"/>
        </authorList>
    </citation>
    <scope>NUCLEOTIDE SEQUENCE [LARGE SCALE GENOMIC DNA]</scope>
    <source>
        <strain evidence="2 3">RCC 1105</strain>
    </source>
</reference>
<evidence type="ECO:0000313" key="3">
    <source>
        <dbReference type="Proteomes" id="UP000198341"/>
    </source>
</evidence>
<dbReference type="Pfam" id="PF09250">
    <property type="entry name" value="Prim-Pol"/>
    <property type="match status" value="1"/>
</dbReference>
<name>K8FCG6_9CHLO</name>
<dbReference type="Pfam" id="PF19263">
    <property type="entry name" value="DUF5906"/>
    <property type="match status" value="1"/>
</dbReference>
<dbReference type="GeneID" id="19011895"/>
<dbReference type="RefSeq" id="XP_007509016.1">
    <property type="nucleotide sequence ID" value="XM_007508954.1"/>
</dbReference>
<dbReference type="SMART" id="SM00943">
    <property type="entry name" value="Prim-Pol"/>
    <property type="match status" value="1"/>
</dbReference>
<evidence type="ECO:0000259" key="1">
    <source>
        <dbReference type="SMART" id="SM00943"/>
    </source>
</evidence>
<keyword evidence="3" id="KW-1185">Reference proteome</keyword>
<gene>
    <name evidence="2" type="ordered locus">Bathy14g01610</name>
</gene>
<dbReference type="InterPro" id="IPR027417">
    <property type="entry name" value="P-loop_NTPase"/>
</dbReference>
<dbReference type="InterPro" id="IPR045455">
    <property type="entry name" value="NrS-1_pol-like_helicase"/>
</dbReference>
<sequence>MINELQKPIFPLVPGEKVPAKNAMGFNDPANYEKLRSLCKIGENYGLLMGKNTGLFCLDFDLYKSPQEKEKCTLENLKENFGENVYVTETPRGGFHVVFEYEPCMDTWSQVTGIDGYLDTRTTGGYIVGAGSKTVDGEYKRLNGDILKPTKMPEEWKGLIEEKSKICRKRDFSGDEFAGDKDIEKALEDKGFHNIEWATEYSFKADENGKKCPCCGNVHNNNCWKVSQAEDTGSIFVKSFSDRCTSTLLIRGTKDQLPPFAFVLDENEPFTGTSNTLSGETRVHAPKIKSYAETKQDFEKYACRLDDVLVYPYTDEAGNVQLYNRTHLREKESHLMYVRKTEDENGNEKIVRYPFVKRWLDDEEKRTYRTMGVYPKNCPKDVYNKWEDFDIKKKINKKSIPNGEGDAQPFIDLLLDLSGSEQNSYEYILKWLAYLVQYPEDKPQTAIGIKGKFGIGKNLLFGLVGEDIMGSKHYFETSNPLDDIFGTHATQHEGKKLIFVDEMEVSIQRKVSERMKAFITNKSLTINPKGISPYNVDHLAGYIFAGNGFLVAVPEDDRRFVLFEATGKYIHSSGEGRKFVREWFKWKKDPKNLKAVYDLLMTTETDIEYLKHERPVTAYYKKVRLQSLPLIIKWLDYMIWDDFPDKFCNGKDGKRNIDSKLESKVGTEQLMRHFLGTFNYGKITTNANDFGKDLGRYVKDKRLPFERSRMTGGKKGWIFTRRKVFDWLIENDYTEHFLNEEGKEYGGLPMPIEDRFIYGSI</sequence>
<dbReference type="EMBL" id="FO082265">
    <property type="protein sequence ID" value="CCO19473.1"/>
    <property type="molecule type" value="Genomic_DNA"/>
</dbReference>
<dbReference type="Proteomes" id="UP000198341">
    <property type="component" value="Chromosome 14"/>
</dbReference>
<dbReference type="SUPFAM" id="SSF56747">
    <property type="entry name" value="Prim-pol domain"/>
    <property type="match status" value="1"/>
</dbReference>
<dbReference type="CDD" id="cd04859">
    <property type="entry name" value="Prim_Pol"/>
    <property type="match status" value="1"/>
</dbReference>